<proteinExistence type="predicted"/>
<name>A0ABT7JDL8_9DEIO</name>
<keyword evidence="1" id="KW-1133">Transmembrane helix</keyword>
<keyword evidence="3" id="KW-1185">Reference proteome</keyword>
<keyword evidence="1" id="KW-0472">Membrane</keyword>
<gene>
    <name evidence="2" type="ORF">QOL99_02665</name>
</gene>
<keyword evidence="1" id="KW-0812">Transmembrane</keyword>
<organism evidence="2 3">
    <name type="scientific">Deinococcus rhizophilus</name>
    <dbReference type="NCBI Taxonomy" id="3049544"/>
    <lineage>
        <taxon>Bacteria</taxon>
        <taxon>Thermotogati</taxon>
        <taxon>Deinococcota</taxon>
        <taxon>Deinococci</taxon>
        <taxon>Deinococcales</taxon>
        <taxon>Deinococcaceae</taxon>
        <taxon>Deinococcus</taxon>
    </lineage>
</organism>
<dbReference type="EMBL" id="JASNGB010000010">
    <property type="protein sequence ID" value="MDL2343046.1"/>
    <property type="molecule type" value="Genomic_DNA"/>
</dbReference>
<evidence type="ECO:0000313" key="3">
    <source>
        <dbReference type="Proteomes" id="UP001302059"/>
    </source>
</evidence>
<comment type="caution">
    <text evidence="2">The sequence shown here is derived from an EMBL/GenBank/DDBJ whole genome shotgun (WGS) entry which is preliminary data.</text>
</comment>
<evidence type="ECO:0000313" key="2">
    <source>
        <dbReference type="EMBL" id="MDL2343046.1"/>
    </source>
</evidence>
<protein>
    <submittedName>
        <fullName evidence="2">Uncharacterized protein</fullName>
    </submittedName>
</protein>
<dbReference type="RefSeq" id="WP_285521067.1">
    <property type="nucleotide sequence ID" value="NZ_JASNGB010000010.1"/>
</dbReference>
<sequence>MLALSLSLTVVALLLVARSLQEEGLKEAQTRAVWGAVLAGLGQGLLMLGFTWAAVVAIFLCSLSAFSVVVAARKSSTT</sequence>
<reference evidence="2 3" key="1">
    <citation type="submission" date="2023-05" db="EMBL/GenBank/DDBJ databases">
        <authorList>
            <person name="Gao F."/>
        </authorList>
    </citation>
    <scope>NUCLEOTIDE SEQUENCE [LARGE SCALE GENOMIC DNA]</scope>
    <source>
        <strain evidence="2 3">MIMF12</strain>
    </source>
</reference>
<dbReference type="Proteomes" id="UP001302059">
    <property type="component" value="Unassembled WGS sequence"/>
</dbReference>
<accession>A0ABT7JDL8</accession>
<feature type="transmembrane region" description="Helical" evidence="1">
    <location>
        <begin position="45"/>
        <end position="72"/>
    </location>
</feature>
<evidence type="ECO:0000256" key="1">
    <source>
        <dbReference type="SAM" id="Phobius"/>
    </source>
</evidence>